<feature type="domain" description="TFIIS central" evidence="1">
    <location>
        <begin position="1"/>
        <end position="88"/>
    </location>
</feature>
<protein>
    <recommendedName>
        <fullName evidence="1">TFIIS central domain-containing protein</fullName>
    </recommendedName>
</protein>
<dbReference type="InterPro" id="IPR036575">
    <property type="entry name" value="TFIIS_cen_dom_sf"/>
</dbReference>
<evidence type="ECO:0000259" key="1">
    <source>
        <dbReference type="PROSITE" id="PS51321"/>
    </source>
</evidence>
<organism evidence="2 3">
    <name type="scientific">Nannochloropsis salina CCMP1776</name>
    <dbReference type="NCBI Taxonomy" id="1027361"/>
    <lineage>
        <taxon>Eukaryota</taxon>
        <taxon>Sar</taxon>
        <taxon>Stramenopiles</taxon>
        <taxon>Ochrophyta</taxon>
        <taxon>Eustigmatophyceae</taxon>
        <taxon>Eustigmatales</taxon>
        <taxon>Monodopsidaceae</taxon>
        <taxon>Microchloropsis</taxon>
        <taxon>Microchloropsis salina</taxon>
    </lineage>
</organism>
<evidence type="ECO:0000313" key="3">
    <source>
        <dbReference type="Proteomes" id="UP000355283"/>
    </source>
</evidence>
<dbReference type="PROSITE" id="PS51321">
    <property type="entry name" value="TFIIS_CENTRAL"/>
    <property type="match status" value="1"/>
</dbReference>
<dbReference type="GO" id="GO:0006351">
    <property type="term" value="P:DNA-templated transcription"/>
    <property type="evidence" value="ECO:0007669"/>
    <property type="project" value="InterPro"/>
</dbReference>
<keyword evidence="3" id="KW-1185">Reference proteome</keyword>
<accession>A0A4D9CT76</accession>
<sequence length="156" mass="17020">MAQAIEEALQAGWHVGGLRRYNNTLRHLVFNLHRNSALCHNLLEGSLSPADLLALPPEAMRTQAEQESARAVEEKEILGYSASHLFSDVIFEEAAGRKGGAGEGVATCPKCESTKVLFSRRQSYNESSTWCGEEQGVPVMMNCLSCGSVHSLREGE</sequence>
<dbReference type="AlphaFoldDB" id="A0A4D9CT76"/>
<dbReference type="Proteomes" id="UP000355283">
    <property type="component" value="Unassembled WGS sequence"/>
</dbReference>
<comment type="caution">
    <text evidence="2">The sequence shown here is derived from an EMBL/GenBank/DDBJ whole genome shotgun (WGS) entry which is preliminary data.</text>
</comment>
<gene>
    <name evidence="2" type="ORF">NSK_008507</name>
</gene>
<dbReference type="EMBL" id="SDOX01000183">
    <property type="protein sequence ID" value="TFJ79949.1"/>
    <property type="molecule type" value="Genomic_DNA"/>
</dbReference>
<evidence type="ECO:0000313" key="2">
    <source>
        <dbReference type="EMBL" id="TFJ79949.1"/>
    </source>
</evidence>
<name>A0A4D9CT76_9STRA</name>
<dbReference type="Gene3D" id="1.10.472.30">
    <property type="entry name" value="Transcription elongation factor S-II, central domain"/>
    <property type="match status" value="1"/>
</dbReference>
<dbReference type="SUPFAM" id="SSF46942">
    <property type="entry name" value="Elongation factor TFIIS domain 2"/>
    <property type="match status" value="1"/>
</dbReference>
<dbReference type="Pfam" id="PF07500">
    <property type="entry name" value="TFIIS_M"/>
    <property type="match status" value="1"/>
</dbReference>
<proteinExistence type="predicted"/>
<reference evidence="2 3" key="1">
    <citation type="submission" date="2019-01" db="EMBL/GenBank/DDBJ databases">
        <title>Nuclear Genome Assembly of the Microalgal Biofuel strain Nannochloropsis salina CCMP1776.</title>
        <authorList>
            <person name="Hovde B."/>
        </authorList>
    </citation>
    <scope>NUCLEOTIDE SEQUENCE [LARGE SCALE GENOMIC DNA]</scope>
    <source>
        <strain evidence="2 3">CCMP1776</strain>
    </source>
</reference>
<dbReference type="InterPro" id="IPR003618">
    <property type="entry name" value="TFIIS_cen_dom"/>
</dbReference>